<comment type="caution">
    <text evidence="1">The sequence shown here is derived from an EMBL/GenBank/DDBJ whole genome shotgun (WGS) entry which is preliminary data.</text>
</comment>
<evidence type="ECO:0000313" key="1">
    <source>
        <dbReference type="EMBL" id="GGF18514.1"/>
    </source>
</evidence>
<dbReference type="Proteomes" id="UP000632273">
    <property type="component" value="Unassembled WGS sequence"/>
</dbReference>
<dbReference type="RefSeq" id="WP_188815092.1">
    <property type="nucleotide sequence ID" value="NZ_BMHT01000006.1"/>
</dbReference>
<evidence type="ECO:0000313" key="2">
    <source>
        <dbReference type="Proteomes" id="UP000632273"/>
    </source>
</evidence>
<organism evidence="1 2">
    <name type="scientific">Hymenobacter cavernae</name>
    <dbReference type="NCBI Taxonomy" id="2044852"/>
    <lineage>
        <taxon>Bacteria</taxon>
        <taxon>Pseudomonadati</taxon>
        <taxon>Bacteroidota</taxon>
        <taxon>Cytophagia</taxon>
        <taxon>Cytophagales</taxon>
        <taxon>Hymenobacteraceae</taxon>
        <taxon>Hymenobacter</taxon>
    </lineage>
</organism>
<keyword evidence="2" id="KW-1185">Reference proteome</keyword>
<reference evidence="2" key="1">
    <citation type="journal article" date="2019" name="Int. J. Syst. Evol. Microbiol.">
        <title>The Global Catalogue of Microorganisms (GCM) 10K type strain sequencing project: providing services to taxonomists for standard genome sequencing and annotation.</title>
        <authorList>
            <consortium name="The Broad Institute Genomics Platform"/>
            <consortium name="The Broad Institute Genome Sequencing Center for Infectious Disease"/>
            <person name="Wu L."/>
            <person name="Ma J."/>
        </authorList>
    </citation>
    <scope>NUCLEOTIDE SEQUENCE [LARGE SCALE GENOMIC DNA]</scope>
    <source>
        <strain evidence="2">CGMCC 1.15197</strain>
    </source>
</reference>
<sequence>MTRNWNDIKWIFEPDGSLIDIYVQDVTLRKWERLIDFLNTNYDLRFGEDDSNQINKEHVVKYLSDATGEIEAKTLKIYLEGINVHCYFFLSDQIEFDIDPKEINSLIDFESIEYFMISISKLLNSQVTLTGESTPEFPLLKVDFNKNINKILTIDEANKLRENKNSFLSQLSLLKTKLQMKFFPNAFKDRLLRSANEVYTSIGKDKNVW</sequence>
<proteinExistence type="predicted"/>
<evidence type="ECO:0008006" key="3">
    <source>
        <dbReference type="Google" id="ProtNLM"/>
    </source>
</evidence>
<gene>
    <name evidence="1" type="ORF">GCM10011383_32500</name>
</gene>
<accession>A0ABQ1UGE9</accession>
<name>A0ABQ1UGE9_9BACT</name>
<protein>
    <recommendedName>
        <fullName evidence="3">DUF1828 domain-containing protein</fullName>
    </recommendedName>
</protein>
<dbReference type="EMBL" id="BMHT01000006">
    <property type="protein sequence ID" value="GGF18514.1"/>
    <property type="molecule type" value="Genomic_DNA"/>
</dbReference>